<name>A0ACC2NZR3_9HYME</name>
<comment type="caution">
    <text evidence="1">The sequence shown here is derived from an EMBL/GenBank/DDBJ whole genome shotgun (WGS) entry which is preliminary data.</text>
</comment>
<proteinExistence type="predicted"/>
<evidence type="ECO:0000313" key="1">
    <source>
        <dbReference type="EMBL" id="KAJ8676333.1"/>
    </source>
</evidence>
<organism evidence="1 2">
    <name type="scientific">Eretmocerus hayati</name>
    <dbReference type="NCBI Taxonomy" id="131215"/>
    <lineage>
        <taxon>Eukaryota</taxon>
        <taxon>Metazoa</taxon>
        <taxon>Ecdysozoa</taxon>
        <taxon>Arthropoda</taxon>
        <taxon>Hexapoda</taxon>
        <taxon>Insecta</taxon>
        <taxon>Pterygota</taxon>
        <taxon>Neoptera</taxon>
        <taxon>Endopterygota</taxon>
        <taxon>Hymenoptera</taxon>
        <taxon>Apocrita</taxon>
        <taxon>Proctotrupomorpha</taxon>
        <taxon>Chalcidoidea</taxon>
        <taxon>Aphelinidae</taxon>
        <taxon>Aphelininae</taxon>
        <taxon>Eretmocerus</taxon>
    </lineage>
</organism>
<dbReference type="EMBL" id="CM056742">
    <property type="protein sequence ID" value="KAJ8676333.1"/>
    <property type="molecule type" value="Genomic_DNA"/>
</dbReference>
<dbReference type="Proteomes" id="UP001239111">
    <property type="component" value="Chromosome 2"/>
</dbReference>
<reference evidence="1" key="1">
    <citation type="submission" date="2023-04" db="EMBL/GenBank/DDBJ databases">
        <title>A chromosome-level genome assembly of the parasitoid wasp Eretmocerus hayati.</title>
        <authorList>
            <person name="Zhong Y."/>
            <person name="Liu S."/>
            <person name="Liu Y."/>
        </authorList>
    </citation>
    <scope>NUCLEOTIDE SEQUENCE</scope>
    <source>
        <strain evidence="1">ZJU_SS_LIU_2023</strain>
    </source>
</reference>
<sequence length="321" mass="35519">MGQTLSEPVTEKTSACCRDSKYRVGSSCMQGWRIKMEDCHVHILSLPDDPDAAFFAVYDGHGGAVMAQYAGKHLHEYITSQAAYKEGNIEDAIKKGFLELDQVMQTDETLKNAQAGTTVIAILIKDNVLYSANAGDSRAVASISGVALPLSHDHKPMLKEERERITAAGGWVEFNRVNGHLALSRALGDFMFKKNDRKKPEEQIVSALPEIQRHQITEDWEFVILACDGIWDVMTSEEVISFIRERFADAASELELKGVTPVDPEEICEQLISHCLAPDALTGTGCDNMTVVLVCFLHGKPYSEMLLRCTRPSPEEEDAAE</sequence>
<protein>
    <submittedName>
        <fullName evidence="1">Uncharacterized protein</fullName>
    </submittedName>
</protein>
<accession>A0ACC2NZR3</accession>
<gene>
    <name evidence="1" type="ORF">QAD02_012120</name>
</gene>
<evidence type="ECO:0000313" key="2">
    <source>
        <dbReference type="Proteomes" id="UP001239111"/>
    </source>
</evidence>
<keyword evidence="2" id="KW-1185">Reference proteome</keyword>